<accession>T1FMR7</accession>
<sequence>MSQAKSTSVADVYKGVVNDVIDGVREAFQEEGLDEQVLQELKQLWENKLKLSKAIDGLMSESPLGSSTTATRMPPPAHSHHQTRTLHPTQQLILNNNSPNHSNNNSITSLSPSQLQQLTNLQAQAGSVLNLGPSHLVNAHLAGQSTSQSLNPVLLQHLNNLNALGGASFIQSQNNIIFGLSDQPIATNATPQNGVTIDNAGTHNIVQLDGLDDSSSDDEDDDVKHDDDNDDANEASAQNGEEVEDDPLNSGDDDPNEDDTQDLFDVDNVVVCQFDKINRSKAKWKFHLKDGIMNLKGKDFVFQKAVGEAEF</sequence>
<feature type="region of interest" description="Disordered" evidence="5">
    <location>
        <begin position="59"/>
        <end position="85"/>
    </location>
</feature>
<dbReference type="Gene3D" id="2.30.18.10">
    <property type="entry name" value="Transcription factor IIA (TFIIA), beta-barrel domain"/>
    <property type="match status" value="1"/>
</dbReference>
<dbReference type="Gene3D" id="1.10.287.100">
    <property type="match status" value="1"/>
</dbReference>
<dbReference type="InterPro" id="IPR009088">
    <property type="entry name" value="TFIIA_b-brl"/>
</dbReference>
<protein>
    <recommendedName>
        <fullName evidence="9">Transcription initiation factor IIA subunit 1</fullName>
    </recommendedName>
</protein>
<organism evidence="7 8">
    <name type="scientific">Helobdella robusta</name>
    <name type="common">Californian leech</name>
    <dbReference type="NCBI Taxonomy" id="6412"/>
    <lineage>
        <taxon>Eukaryota</taxon>
        <taxon>Metazoa</taxon>
        <taxon>Spiralia</taxon>
        <taxon>Lophotrochozoa</taxon>
        <taxon>Annelida</taxon>
        <taxon>Clitellata</taxon>
        <taxon>Hirudinea</taxon>
        <taxon>Rhynchobdellida</taxon>
        <taxon>Glossiphoniidae</taxon>
        <taxon>Helobdella</taxon>
    </lineage>
</organism>
<dbReference type="KEGG" id="hro:HELRODRAFT_185403"/>
<evidence type="ECO:0000256" key="5">
    <source>
        <dbReference type="SAM" id="MobiDB-lite"/>
    </source>
</evidence>
<evidence type="ECO:0000256" key="1">
    <source>
        <dbReference type="ARBA" id="ARBA00004123"/>
    </source>
</evidence>
<comment type="similarity">
    <text evidence="2">Belongs to the TFIIA subunit 1 family.</text>
</comment>
<dbReference type="SUPFAM" id="SSF50784">
    <property type="entry name" value="Transcription factor IIA (TFIIA), beta-barrel domain"/>
    <property type="match status" value="1"/>
</dbReference>
<dbReference type="RefSeq" id="XP_009013538.1">
    <property type="nucleotide sequence ID" value="XM_009015290.1"/>
</dbReference>
<feature type="compositionally biased region" description="Acidic residues" evidence="5">
    <location>
        <begin position="241"/>
        <end position="264"/>
    </location>
</feature>
<dbReference type="EMBL" id="AMQM01003292">
    <property type="status" value="NOT_ANNOTATED_CDS"/>
    <property type="molecule type" value="Genomic_DNA"/>
</dbReference>
<dbReference type="GO" id="GO:0006367">
    <property type="term" value="P:transcription initiation at RNA polymerase II promoter"/>
    <property type="evidence" value="ECO:0007669"/>
    <property type="project" value="InterPro"/>
</dbReference>
<dbReference type="InterPro" id="IPR004855">
    <property type="entry name" value="TFIIA_asu/bsu"/>
</dbReference>
<dbReference type="EnsemblMetazoa" id="HelroT185403">
    <property type="protein sequence ID" value="HelroP185403"/>
    <property type="gene ID" value="HelroG185403"/>
</dbReference>
<keyword evidence="3" id="KW-0804">Transcription</keyword>
<feature type="compositionally biased region" description="Acidic residues" evidence="5">
    <location>
        <begin position="210"/>
        <end position="221"/>
    </location>
</feature>
<dbReference type="STRING" id="6412.T1FMR7"/>
<reference evidence="6 8" key="2">
    <citation type="journal article" date="2013" name="Nature">
        <title>Insights into bilaterian evolution from three spiralian genomes.</title>
        <authorList>
            <person name="Simakov O."/>
            <person name="Marletaz F."/>
            <person name="Cho S.J."/>
            <person name="Edsinger-Gonzales E."/>
            <person name="Havlak P."/>
            <person name="Hellsten U."/>
            <person name="Kuo D.H."/>
            <person name="Larsson T."/>
            <person name="Lv J."/>
            <person name="Arendt D."/>
            <person name="Savage R."/>
            <person name="Osoegawa K."/>
            <person name="de Jong P."/>
            <person name="Grimwood J."/>
            <person name="Chapman J.A."/>
            <person name="Shapiro H."/>
            <person name="Aerts A."/>
            <person name="Otillar R.P."/>
            <person name="Terry A.Y."/>
            <person name="Boore J.L."/>
            <person name="Grigoriev I.V."/>
            <person name="Lindberg D.R."/>
            <person name="Seaver E.C."/>
            <person name="Weisblat D.A."/>
            <person name="Putnam N.H."/>
            <person name="Rokhsar D.S."/>
        </authorList>
    </citation>
    <scope>NUCLEOTIDE SEQUENCE</scope>
</reference>
<dbReference type="eggNOG" id="KOG2652">
    <property type="taxonomic scope" value="Eukaryota"/>
</dbReference>
<name>T1FMR7_HELRO</name>
<dbReference type="HOGENOM" id="CLU_030027_5_0_1"/>
<dbReference type="InParanoid" id="T1FMR7"/>
<dbReference type="FunCoup" id="T1FMR7">
    <property type="interactions" value="1835"/>
</dbReference>
<evidence type="ECO:0000313" key="8">
    <source>
        <dbReference type="Proteomes" id="UP000015101"/>
    </source>
</evidence>
<dbReference type="GO" id="GO:0006366">
    <property type="term" value="P:transcription by RNA polymerase II"/>
    <property type="evidence" value="ECO:0000318"/>
    <property type="project" value="GO_Central"/>
</dbReference>
<dbReference type="EMBL" id="KB096080">
    <property type="protein sequence ID" value="ESO08608.1"/>
    <property type="molecule type" value="Genomic_DNA"/>
</dbReference>
<dbReference type="FunFam" id="2.30.18.10:FF:000008">
    <property type="entry name" value="Transcription factor TFIIA complex large subunit"/>
    <property type="match status" value="1"/>
</dbReference>
<dbReference type="PANTHER" id="PTHR12694">
    <property type="entry name" value="TRANSCRIPTION INITIATION FACTOR IIA SUBUNIT 1"/>
    <property type="match status" value="1"/>
</dbReference>
<dbReference type="OMA" id="QKCTGEA"/>
<dbReference type="SUPFAM" id="SSF47396">
    <property type="entry name" value="Transcription factor IIA (TFIIA), alpha-helical domain"/>
    <property type="match status" value="1"/>
</dbReference>
<dbReference type="GO" id="GO:0005672">
    <property type="term" value="C:transcription factor TFIIA complex"/>
    <property type="evidence" value="ECO:0000318"/>
    <property type="project" value="GO_Central"/>
</dbReference>
<evidence type="ECO:0000313" key="7">
    <source>
        <dbReference type="EnsemblMetazoa" id="HelroP185403"/>
    </source>
</evidence>
<gene>
    <name evidence="7" type="primary">20210116</name>
    <name evidence="6" type="ORF">HELRODRAFT_185403</name>
</gene>
<keyword evidence="4" id="KW-0539">Nucleus</keyword>
<reference evidence="7" key="3">
    <citation type="submission" date="2015-06" db="UniProtKB">
        <authorList>
            <consortium name="EnsemblMetazoa"/>
        </authorList>
    </citation>
    <scope>IDENTIFICATION</scope>
</reference>
<feature type="region of interest" description="Disordered" evidence="5">
    <location>
        <begin position="207"/>
        <end position="264"/>
    </location>
</feature>
<evidence type="ECO:0000313" key="6">
    <source>
        <dbReference type="EMBL" id="ESO08608.1"/>
    </source>
</evidence>
<keyword evidence="8" id="KW-1185">Reference proteome</keyword>
<proteinExistence type="inferred from homology"/>
<comment type="subcellular location">
    <subcellularLocation>
        <location evidence="1">Nucleus</location>
    </subcellularLocation>
</comment>
<dbReference type="GeneID" id="20210116"/>
<evidence type="ECO:0000256" key="3">
    <source>
        <dbReference type="ARBA" id="ARBA00023163"/>
    </source>
</evidence>
<dbReference type="PANTHER" id="PTHR12694:SF8">
    <property type="entry name" value="TRANSCRIPTION INITIATION FACTOR IIA SUBUNIT 1"/>
    <property type="match status" value="1"/>
</dbReference>
<dbReference type="FunFam" id="1.10.287.100:FF:000001">
    <property type="entry name" value="Transcription initiation factor IIA subunit"/>
    <property type="match status" value="1"/>
</dbReference>
<evidence type="ECO:0000256" key="4">
    <source>
        <dbReference type="ARBA" id="ARBA00023242"/>
    </source>
</evidence>
<evidence type="ECO:0008006" key="9">
    <source>
        <dbReference type="Google" id="ProtNLM"/>
    </source>
</evidence>
<dbReference type="Proteomes" id="UP000015101">
    <property type="component" value="Unassembled WGS sequence"/>
</dbReference>
<dbReference type="AlphaFoldDB" id="T1FMR7"/>
<evidence type="ECO:0000256" key="2">
    <source>
        <dbReference type="ARBA" id="ARBA00010059"/>
    </source>
</evidence>
<dbReference type="Pfam" id="PF03153">
    <property type="entry name" value="TFIIA"/>
    <property type="match status" value="2"/>
</dbReference>
<dbReference type="CTD" id="20210116"/>
<dbReference type="SMART" id="SM01371">
    <property type="entry name" value="TFIIA"/>
    <property type="match status" value="1"/>
</dbReference>
<dbReference type="OrthoDB" id="6275927at2759"/>
<dbReference type="CDD" id="cd07976">
    <property type="entry name" value="TFIIA_alpha_beta_like"/>
    <property type="match status" value="1"/>
</dbReference>
<reference evidence="8" key="1">
    <citation type="submission" date="2012-12" db="EMBL/GenBank/DDBJ databases">
        <authorList>
            <person name="Hellsten U."/>
            <person name="Grimwood J."/>
            <person name="Chapman J.A."/>
            <person name="Shapiro H."/>
            <person name="Aerts A."/>
            <person name="Otillar R.P."/>
            <person name="Terry A.Y."/>
            <person name="Boore J.L."/>
            <person name="Simakov O."/>
            <person name="Marletaz F."/>
            <person name="Cho S.-J."/>
            <person name="Edsinger-Gonzales E."/>
            <person name="Havlak P."/>
            <person name="Kuo D.-H."/>
            <person name="Larsson T."/>
            <person name="Lv J."/>
            <person name="Arendt D."/>
            <person name="Savage R."/>
            <person name="Osoegawa K."/>
            <person name="de Jong P."/>
            <person name="Lindberg D.R."/>
            <person name="Seaver E.C."/>
            <person name="Weisblat D.A."/>
            <person name="Putnam N.H."/>
            <person name="Grigoriev I.V."/>
            <person name="Rokhsar D.S."/>
        </authorList>
    </citation>
    <scope>NUCLEOTIDE SEQUENCE</scope>
</reference>